<dbReference type="InterPro" id="IPR011989">
    <property type="entry name" value="ARM-like"/>
</dbReference>
<evidence type="ECO:0000259" key="2">
    <source>
        <dbReference type="Pfam" id="PF23099"/>
    </source>
</evidence>
<reference evidence="3" key="1">
    <citation type="submission" date="2023-05" db="EMBL/GenBank/DDBJ databases">
        <authorList>
            <person name="Stuckert A."/>
        </authorList>
    </citation>
    <scope>NUCLEOTIDE SEQUENCE</scope>
</reference>
<dbReference type="InterPro" id="IPR052575">
    <property type="entry name" value="SSU_processome_comp_20"/>
</dbReference>
<dbReference type="PANTHER" id="PTHR17695:SF11">
    <property type="entry name" value="SMALL SUBUNIT PROCESSOME COMPONENT 20 HOMOLOG"/>
    <property type="match status" value="1"/>
</dbReference>
<comment type="caution">
    <text evidence="3">The sequence shown here is derived from an EMBL/GenBank/DDBJ whole genome shotgun (WGS) entry which is preliminary data.</text>
</comment>
<dbReference type="InterPro" id="IPR016024">
    <property type="entry name" value="ARM-type_fold"/>
</dbReference>
<proteinExistence type="predicted"/>
<evidence type="ECO:0000313" key="4">
    <source>
        <dbReference type="Proteomes" id="UP001162483"/>
    </source>
</evidence>
<dbReference type="EMBL" id="CATNWA010014393">
    <property type="protein sequence ID" value="CAI9571318.1"/>
    <property type="molecule type" value="Genomic_DNA"/>
</dbReference>
<organism evidence="3 4">
    <name type="scientific">Staurois parvus</name>
    <dbReference type="NCBI Taxonomy" id="386267"/>
    <lineage>
        <taxon>Eukaryota</taxon>
        <taxon>Metazoa</taxon>
        <taxon>Chordata</taxon>
        <taxon>Craniata</taxon>
        <taxon>Vertebrata</taxon>
        <taxon>Euteleostomi</taxon>
        <taxon>Amphibia</taxon>
        <taxon>Batrachia</taxon>
        <taxon>Anura</taxon>
        <taxon>Neobatrachia</taxon>
        <taxon>Ranoidea</taxon>
        <taxon>Ranidae</taxon>
        <taxon>Staurois</taxon>
    </lineage>
</organism>
<dbReference type="SUPFAM" id="SSF48371">
    <property type="entry name" value="ARM repeat"/>
    <property type="match status" value="1"/>
</dbReference>
<dbReference type="InterPro" id="IPR057525">
    <property type="entry name" value="UTP20_C"/>
</dbReference>
<feature type="region of interest" description="Disordered" evidence="1">
    <location>
        <begin position="483"/>
        <end position="512"/>
    </location>
</feature>
<accession>A0ABN9DG76</accession>
<gene>
    <name evidence="3" type="ORF">SPARVUS_LOCUS7227974</name>
</gene>
<sequence>MSLKKSKVNSSEEHALEMLDPFVQILIGCLQSMDVKVITGALQSLIWMLKFPLPSIDKNTEELITQLFLLLKDYAKAGAAKGQNFHLVVSCFKCVTILVRHMKGTITEKQLQVLLGYAEEDLYDSSRQATAFGLLKAIVSRKLIVPEIDDVMQKVAKLAVTSQSEQVRVQCRQIYLKYLLDYPLGAKLKQNLEFIIVQLNYEYETGRDSALEMIAFLFQTFPEQMLNQFCGLMFVPLALMMVNDDSTKCKKMAALAAKSLLSKVDKTQKDLMFSLPTQWLNNEKSSLKRLGVLACGLFVDVEGVEFESRLEAILVTIEREIDPLQFEDLKEETEEKAADRLLFSLLTLVAKLIKECNITQLTKHREIVHKICAHVQAHLRYPHNWVWLTASQIFGLLFSLQKPEELVNKWMGQKGKKLKKAQTEASEFYLVENLDSKMKDLSLSFFHQLQSKFLDQTLGEQVVKNLLFVAKVIYLLHPEVQNTENHQEEEDHESVKQEASGEEEDADSQMKEEKGATLVWLMTKLSMLARKEAAHTPKNPLKRICVFKFLGAMAVDLGKERVKPFLPSIIAPLFRELNSTYSDRDPTLKNLSQEIIDLLKNLVGLQCFSLCFAGVQKLANQKRAMRKKQKALQAVANPDVAARKKLKKHKNKIEAKKRKIEFLRPGYKAKKPRSHALKDLAMVE</sequence>
<evidence type="ECO:0000313" key="3">
    <source>
        <dbReference type="EMBL" id="CAI9571318.1"/>
    </source>
</evidence>
<keyword evidence="4" id="KW-1185">Reference proteome</keyword>
<protein>
    <recommendedName>
        <fullName evidence="2">U3 small nucleolar RNA-associated protein 20 C-terminal domain-containing protein</fullName>
    </recommendedName>
</protein>
<dbReference type="Pfam" id="PF23099">
    <property type="entry name" value="UTP20_C"/>
    <property type="match status" value="1"/>
</dbReference>
<evidence type="ECO:0000256" key="1">
    <source>
        <dbReference type="SAM" id="MobiDB-lite"/>
    </source>
</evidence>
<dbReference type="Proteomes" id="UP001162483">
    <property type="component" value="Unassembled WGS sequence"/>
</dbReference>
<dbReference type="PANTHER" id="PTHR17695">
    <property type="entry name" value="SMALL SUBUNIT PROCESSOME COMPONENT 20 HOMOLOG"/>
    <property type="match status" value="1"/>
</dbReference>
<feature type="domain" description="U3 small nucleolar RNA-associated protein 20 C-terminal" evidence="2">
    <location>
        <begin position="288"/>
        <end position="661"/>
    </location>
</feature>
<dbReference type="Gene3D" id="1.25.10.10">
    <property type="entry name" value="Leucine-rich Repeat Variant"/>
    <property type="match status" value="1"/>
</dbReference>
<name>A0ABN9DG76_9NEOB</name>